<dbReference type="CDD" id="cd00207">
    <property type="entry name" value="fer2"/>
    <property type="match status" value="1"/>
</dbReference>
<keyword evidence="2" id="KW-0001">2Fe-2S</keyword>
<dbReference type="InterPro" id="IPR008333">
    <property type="entry name" value="Cbr1-like_FAD-bd_dom"/>
</dbReference>
<proteinExistence type="predicted"/>
<evidence type="ECO:0000256" key="1">
    <source>
        <dbReference type="ARBA" id="ARBA00001974"/>
    </source>
</evidence>
<dbReference type="InterPro" id="IPR036010">
    <property type="entry name" value="2Fe-2S_ferredoxin-like_sf"/>
</dbReference>
<dbReference type="EMBL" id="FSRM01000002">
    <property type="protein sequence ID" value="SIO54212.1"/>
    <property type="molecule type" value="Genomic_DNA"/>
</dbReference>
<dbReference type="Pfam" id="PF00111">
    <property type="entry name" value="Fer2"/>
    <property type="match status" value="1"/>
</dbReference>
<feature type="domain" description="2Fe-2S ferredoxin-type" evidence="3">
    <location>
        <begin position="274"/>
        <end position="370"/>
    </location>
</feature>
<dbReference type="SUPFAM" id="SSF63380">
    <property type="entry name" value="Riboflavin synthase domain-like"/>
    <property type="match status" value="1"/>
</dbReference>
<dbReference type="Pfam" id="PF00970">
    <property type="entry name" value="FAD_binding_6"/>
    <property type="match status" value="1"/>
</dbReference>
<evidence type="ECO:0000313" key="5">
    <source>
        <dbReference type="EMBL" id="SIO54212.1"/>
    </source>
</evidence>
<dbReference type="InterPro" id="IPR001041">
    <property type="entry name" value="2Fe-2S_ferredoxin-type"/>
</dbReference>
<evidence type="ECO:0000313" key="6">
    <source>
        <dbReference type="Proteomes" id="UP000184693"/>
    </source>
</evidence>
<feature type="domain" description="FAD-binding FR-type" evidence="4">
    <location>
        <begin position="26"/>
        <end position="126"/>
    </location>
</feature>
<dbReference type="InterPro" id="IPR017938">
    <property type="entry name" value="Riboflavin_synthase-like_b-brl"/>
</dbReference>
<dbReference type="AlphaFoldDB" id="A0A1N6KCC1"/>
<keyword evidence="2" id="KW-0411">Iron-sulfur</keyword>
<sequence>MIRTAVTEDLQLRVPRARRPHNADEFALIQGTVVQIERCVPGVTILRIRVEEGCTFAYTSGQYIEVKASDGRYRCFSLATSCLHEGCIELHVRRVVDGLFSDHTLRRIECGDVLSWRGPFGDFGLHSDTVSKSALFLCTGTGFAPVRAIVEEAFSKGWTRPMSLYWGGRTEDDLYMCDLVHSWTRIHDNFRFIPVFSRVGADADTPRGTRVHEAVLHDFASLADVDVYACGAPAMVATAHEALSSKRGLRAEAFFADPFGATVPACGTASDNMDVVQIKVNGIVYAVPLNESLLGALRRLGVAVPSVCGGRGACGTCLVEIDAASCARLPPPGRDERELLECLPEATGHSRLACQIRVDASTSGLALSIP</sequence>
<evidence type="ECO:0000256" key="2">
    <source>
        <dbReference type="ARBA" id="ARBA00022714"/>
    </source>
</evidence>
<dbReference type="InterPro" id="IPR001433">
    <property type="entry name" value="OxRdtase_FAD/NAD-bd"/>
</dbReference>
<keyword evidence="2" id="KW-0408">Iron</keyword>
<protein>
    <submittedName>
        <fullName evidence="5">CDP-4-dehydro-6-deoxyglucose reductase</fullName>
    </submittedName>
</protein>
<dbReference type="Proteomes" id="UP000184693">
    <property type="component" value="Unassembled WGS sequence"/>
</dbReference>
<dbReference type="SUPFAM" id="SSF52343">
    <property type="entry name" value="Ferredoxin reductase-like, C-terminal NADP-linked domain"/>
    <property type="match status" value="1"/>
</dbReference>
<dbReference type="InterPro" id="IPR050415">
    <property type="entry name" value="MRET"/>
</dbReference>
<dbReference type="RefSeq" id="WP_074268535.1">
    <property type="nucleotide sequence ID" value="NZ_FSRM01000002.1"/>
</dbReference>
<dbReference type="SUPFAM" id="SSF54292">
    <property type="entry name" value="2Fe-2S ferredoxin-like"/>
    <property type="match status" value="1"/>
</dbReference>
<dbReference type="Gene3D" id="3.40.50.80">
    <property type="entry name" value="Nucleotide-binding domain of ferredoxin-NADP reductase (FNR) module"/>
    <property type="match status" value="1"/>
</dbReference>
<evidence type="ECO:0000259" key="3">
    <source>
        <dbReference type="PROSITE" id="PS51085"/>
    </source>
</evidence>
<dbReference type="InterPro" id="IPR017927">
    <property type="entry name" value="FAD-bd_FR_type"/>
</dbReference>
<dbReference type="InterPro" id="IPR039261">
    <property type="entry name" value="FNR_nucleotide-bd"/>
</dbReference>
<dbReference type="PROSITE" id="PS51384">
    <property type="entry name" value="FAD_FR"/>
    <property type="match status" value="1"/>
</dbReference>
<dbReference type="OrthoDB" id="9806195at2"/>
<gene>
    <name evidence="5" type="ORF">SAMN05444168_6770</name>
</gene>
<accession>A0A1N6KCC1</accession>
<dbReference type="PRINTS" id="PR00410">
    <property type="entry name" value="PHEHYDRXLASE"/>
</dbReference>
<keyword evidence="2" id="KW-0479">Metal-binding</keyword>
<dbReference type="InterPro" id="IPR012675">
    <property type="entry name" value="Beta-grasp_dom_sf"/>
</dbReference>
<name>A0A1N6KCC1_9BURK</name>
<comment type="cofactor">
    <cofactor evidence="1">
        <name>FAD</name>
        <dbReference type="ChEBI" id="CHEBI:57692"/>
    </cofactor>
</comment>
<dbReference type="GO" id="GO:0016491">
    <property type="term" value="F:oxidoreductase activity"/>
    <property type="evidence" value="ECO:0007669"/>
    <property type="project" value="InterPro"/>
</dbReference>
<dbReference type="Gene3D" id="2.40.30.10">
    <property type="entry name" value="Translation factors"/>
    <property type="match status" value="1"/>
</dbReference>
<dbReference type="CDD" id="cd06189">
    <property type="entry name" value="flavin_oxioreductase"/>
    <property type="match status" value="1"/>
</dbReference>
<dbReference type="Gene3D" id="3.10.20.30">
    <property type="match status" value="1"/>
</dbReference>
<reference evidence="5 6" key="1">
    <citation type="submission" date="2016-11" db="EMBL/GenBank/DDBJ databases">
        <authorList>
            <person name="Jaros S."/>
            <person name="Januszkiewicz K."/>
            <person name="Wedrychowicz H."/>
        </authorList>
    </citation>
    <scope>NUCLEOTIDE SEQUENCE [LARGE SCALE GENOMIC DNA]</scope>
    <source>
        <strain evidence="5 6">GAS86</strain>
    </source>
</reference>
<evidence type="ECO:0000259" key="4">
    <source>
        <dbReference type="PROSITE" id="PS51384"/>
    </source>
</evidence>
<dbReference type="PANTHER" id="PTHR47354">
    <property type="entry name" value="NADH OXIDOREDUCTASE HCR"/>
    <property type="match status" value="1"/>
</dbReference>
<dbReference type="GO" id="GO:0051537">
    <property type="term" value="F:2 iron, 2 sulfur cluster binding"/>
    <property type="evidence" value="ECO:0007669"/>
    <property type="project" value="UniProtKB-KW"/>
</dbReference>
<dbReference type="PANTHER" id="PTHR47354:SF5">
    <property type="entry name" value="PROTEIN RFBI"/>
    <property type="match status" value="1"/>
</dbReference>
<organism evidence="5 6">
    <name type="scientific">Paraburkholderia phenazinium</name>
    <dbReference type="NCBI Taxonomy" id="60549"/>
    <lineage>
        <taxon>Bacteria</taxon>
        <taxon>Pseudomonadati</taxon>
        <taxon>Pseudomonadota</taxon>
        <taxon>Betaproteobacteria</taxon>
        <taxon>Burkholderiales</taxon>
        <taxon>Burkholderiaceae</taxon>
        <taxon>Paraburkholderia</taxon>
    </lineage>
</organism>
<dbReference type="PROSITE" id="PS51085">
    <property type="entry name" value="2FE2S_FER_2"/>
    <property type="match status" value="1"/>
</dbReference>
<dbReference type="Pfam" id="PF00175">
    <property type="entry name" value="NAD_binding_1"/>
    <property type="match status" value="1"/>
</dbReference>